<dbReference type="InterPro" id="IPR003609">
    <property type="entry name" value="Pan_app"/>
</dbReference>
<evidence type="ECO:0000313" key="5">
    <source>
        <dbReference type="Proteomes" id="UP000663879"/>
    </source>
</evidence>
<keyword evidence="1" id="KW-0472">Membrane</keyword>
<dbReference type="SUPFAM" id="SSF57414">
    <property type="entry name" value="Hairpin loop containing domain-like"/>
    <property type="match status" value="3"/>
</dbReference>
<keyword evidence="1" id="KW-0812">Transmembrane</keyword>
<gene>
    <name evidence="4" type="ORF">OXX778_LOCUS815</name>
</gene>
<dbReference type="SMART" id="SM00473">
    <property type="entry name" value="PAN_AP"/>
    <property type="match status" value="4"/>
</dbReference>
<evidence type="ECO:0000256" key="1">
    <source>
        <dbReference type="SAM" id="Phobius"/>
    </source>
</evidence>
<proteinExistence type="predicted"/>
<keyword evidence="5" id="KW-1185">Reference proteome</keyword>
<keyword evidence="2" id="KW-0732">Signal</keyword>
<keyword evidence="1" id="KW-1133">Transmembrane helix</keyword>
<dbReference type="AlphaFoldDB" id="A0A813M5E6"/>
<name>A0A813M5E6_9BILA</name>
<dbReference type="Pfam" id="PF25898">
    <property type="entry name" value="LolA_2nd_metazoa"/>
    <property type="match status" value="1"/>
</dbReference>
<dbReference type="EMBL" id="CAJNOC010000045">
    <property type="protein sequence ID" value="CAF0709533.1"/>
    <property type="molecule type" value="Genomic_DNA"/>
</dbReference>
<feature type="domain" description="Apple" evidence="3">
    <location>
        <begin position="539"/>
        <end position="634"/>
    </location>
</feature>
<reference evidence="4" key="1">
    <citation type="submission" date="2021-02" db="EMBL/GenBank/DDBJ databases">
        <authorList>
            <person name="Nowell W R."/>
        </authorList>
    </citation>
    <scope>NUCLEOTIDE SEQUENCE</scope>
    <source>
        <strain evidence="4">Ploen Becks lab</strain>
    </source>
</reference>
<dbReference type="CDD" id="cd01099">
    <property type="entry name" value="PAN_AP_HGF"/>
    <property type="match status" value="2"/>
</dbReference>
<evidence type="ECO:0000259" key="3">
    <source>
        <dbReference type="PROSITE" id="PS50948"/>
    </source>
</evidence>
<dbReference type="OrthoDB" id="5983572at2759"/>
<dbReference type="PROSITE" id="PS50948">
    <property type="entry name" value="PAN"/>
    <property type="match status" value="2"/>
</dbReference>
<feature type="signal peptide" evidence="2">
    <location>
        <begin position="1"/>
        <end position="23"/>
    </location>
</feature>
<dbReference type="InterPro" id="IPR058831">
    <property type="entry name" value="LolA-like_dom_2nd"/>
</dbReference>
<dbReference type="PANTHER" id="PTHR36902">
    <property type="entry name" value="ENRICHED IN SURFACE-LABELED PROTEOME PROTEIN 9"/>
    <property type="match status" value="1"/>
</dbReference>
<feature type="chain" id="PRO_5032931602" description="Apple domain-containing protein" evidence="2">
    <location>
        <begin position="24"/>
        <end position="1028"/>
    </location>
</feature>
<feature type="domain" description="Apple" evidence="3">
    <location>
        <begin position="867"/>
        <end position="956"/>
    </location>
</feature>
<accession>A0A813M5E6</accession>
<sequence length="1028" mass="118637">MKSLQAIILLCGLVFLSLESYNAQPFCSPLIPNIDPNNLPKLPQEFQTRIELNILHENRSEDLFVKFDWYDKKAEIIKRERAKTSRTVFFFDKNEVFYIEQKQCSAMKLNESSSNIFFGLAFDGTTYNMQESNYFFHFNNGYPTVKVETTSWRDIPATRFQSCQNWPEVNGNVLIDYYFSNPNHGYPINYYQGFKELPIAIMIEGFININTPDQKKIKIEYNFFEFRTAIERKFDLFTLPSGVYCNGQTIKEEIPQIPDSFSFSEEIIAQRFNFETNSRVHYSKPLKAVRYDFEGSKIISPWFIEGSYKAIHDFNSGVGYAINIDNKNCLMYPMGTLSIDRNDIFPTEKGFESIIQLKNPEEFFYLDDSYVYAGQRYERDIFCDVFVSRRTDIKVGNFTNIPVLVEFFFQNLIANYDEGSDKKEQVVPLSVHVTIEANGLKIVNHIYNFDSELYKRKFDISECFNGKDKVLFGMRFRIPEGMDKEEFEKKYGRVILEPFEKEVMKSFGSLEYSPLRIVPSTIEFNRDSFTINSGITATAPAINHFRKMDNTRIDNSKARYTYRVDSPDKCASLCLNKDDMKSVTNNPDFNCRSFDFCTDTNPSDFLCSFYNLTISDQDVTSESADVCEHYSKSTKEYDSATVDELYGSLKEAVLRKQFKFDYQTESKAVLTFDPTDIFDANQQTNGDSSSGFGFTSFFERFDTFLRENDLNETYINQNPSVFLRKKSLITIDECSRLCITEPTFDCQTISYNDQTQECKWSSLLLLTPNSTVFATSIQISEESTILIRDPLYNYIEYPFKVTALVDYSVTDVSSPNECAFNCDKESNLKCRSFNLCKKDDEKYRCLLSNTNIHNTEKDPNVVYSAICSHYSKRAITDFELAIGTQLSVTPQTTLKNSSIEGCAEICSLQDSFFCRSFDFEITTRTCYLYEENLKDKKFIDLGIKSNPNFEHYSRLYYEENGILKQIQPKTPKSGSKYGAGTIIGVVIAVLIAGLLVGIAIGFAYTKFTNRANLLPVMKFTNPNYQEKS</sequence>
<comment type="caution">
    <text evidence="4">The sequence shown here is derived from an EMBL/GenBank/DDBJ whole genome shotgun (WGS) entry which is preliminary data.</text>
</comment>
<organism evidence="4 5">
    <name type="scientific">Brachionus calyciflorus</name>
    <dbReference type="NCBI Taxonomy" id="104777"/>
    <lineage>
        <taxon>Eukaryota</taxon>
        <taxon>Metazoa</taxon>
        <taxon>Spiralia</taxon>
        <taxon>Gnathifera</taxon>
        <taxon>Rotifera</taxon>
        <taxon>Eurotatoria</taxon>
        <taxon>Monogononta</taxon>
        <taxon>Pseudotrocha</taxon>
        <taxon>Ploima</taxon>
        <taxon>Brachionidae</taxon>
        <taxon>Brachionus</taxon>
    </lineage>
</organism>
<dbReference type="Gene3D" id="3.50.4.10">
    <property type="entry name" value="Hepatocyte Growth Factor"/>
    <property type="match status" value="4"/>
</dbReference>
<dbReference type="Proteomes" id="UP000663879">
    <property type="component" value="Unassembled WGS sequence"/>
</dbReference>
<feature type="transmembrane region" description="Helical" evidence="1">
    <location>
        <begin position="977"/>
        <end position="1004"/>
    </location>
</feature>
<evidence type="ECO:0000256" key="2">
    <source>
        <dbReference type="SAM" id="SignalP"/>
    </source>
</evidence>
<dbReference type="Pfam" id="PF00024">
    <property type="entry name" value="PAN_1"/>
    <property type="match status" value="1"/>
</dbReference>
<protein>
    <recommendedName>
        <fullName evidence="3">Apple domain-containing protein</fullName>
    </recommendedName>
</protein>
<dbReference type="PANTHER" id="PTHR36902:SF1">
    <property type="entry name" value="ENRICHED IN SURFACE-LABELED PROTEOME PROTEIN 9"/>
    <property type="match status" value="1"/>
</dbReference>
<evidence type="ECO:0000313" key="4">
    <source>
        <dbReference type="EMBL" id="CAF0709533.1"/>
    </source>
</evidence>